<evidence type="ECO:0000313" key="2">
    <source>
        <dbReference type="Proteomes" id="UP000760480"/>
    </source>
</evidence>
<reference evidence="1 2" key="1">
    <citation type="submission" date="2019-03" db="EMBL/GenBank/DDBJ databases">
        <title>Metabolic reconstructions from genomes of highly enriched 'Candidatus Accumulibacter' and 'Candidatus Competibacter' bioreactor populations.</title>
        <authorList>
            <person name="Annavajhala M.K."/>
            <person name="Welles L."/>
            <person name="Abbas B."/>
            <person name="Sorokin D."/>
            <person name="Park H."/>
            <person name="Van Loosdrecht M."/>
            <person name="Chandran K."/>
        </authorList>
    </citation>
    <scope>NUCLEOTIDE SEQUENCE [LARGE SCALE GENOMIC DNA]</scope>
    <source>
        <strain evidence="1 2">SBR_G</strain>
    </source>
</reference>
<dbReference type="RefSeq" id="WP_169248636.1">
    <property type="nucleotide sequence ID" value="NZ_SPMZ01000025.1"/>
</dbReference>
<accession>A0ABX1TJ17</accession>
<dbReference type="InterPro" id="IPR043746">
    <property type="entry name" value="DUF5691"/>
</dbReference>
<protein>
    <recommendedName>
        <fullName evidence="3">HEAT repeat domain-containing protein</fullName>
    </recommendedName>
</protein>
<organism evidence="1 2">
    <name type="scientific">Candidatus Competibacter phosphatis</name>
    <dbReference type="NCBI Taxonomy" id="221280"/>
    <lineage>
        <taxon>Bacteria</taxon>
        <taxon>Pseudomonadati</taxon>
        <taxon>Pseudomonadota</taxon>
        <taxon>Gammaproteobacteria</taxon>
        <taxon>Candidatus Competibacteraceae</taxon>
        <taxon>Candidatus Competibacter</taxon>
    </lineage>
</organism>
<keyword evidence="2" id="KW-1185">Reference proteome</keyword>
<comment type="caution">
    <text evidence="1">The sequence shown here is derived from an EMBL/GenBank/DDBJ whole genome shotgun (WGS) entry which is preliminary data.</text>
</comment>
<dbReference type="Proteomes" id="UP000760480">
    <property type="component" value="Unassembled WGS sequence"/>
</dbReference>
<evidence type="ECO:0000313" key="1">
    <source>
        <dbReference type="EMBL" id="NMQ19378.1"/>
    </source>
</evidence>
<dbReference type="EMBL" id="SPMZ01000025">
    <property type="protein sequence ID" value="NMQ19378.1"/>
    <property type="molecule type" value="Genomic_DNA"/>
</dbReference>
<dbReference type="Pfam" id="PF18944">
    <property type="entry name" value="DUF5691"/>
    <property type="match status" value="1"/>
</dbReference>
<sequence length="499" mass="56126">MAWRELVTCALLGTERQAPSVAGDEDALGQVLGRLDEDDREGALLRAAGVVALWRRAGRRLADDPQSPPPPCEPDAAPGCGRLACQHLALLLQGHDSELLPEWLEALGAAGRRVPEEWLPALLDVGAKQTALRPALLPVLGRRGHWLARHNSDWSYAIGTIDETIWQTGRFEERLALLHQLRAFQPERGRELLAATWGEELVRHRREFILVLATGLNPADEPLLEIALDDRNSEVARAAADLLARLPQSRLSRELTARALRLLRFQPAGLLKRDRLEADLPEDEPVLRRDGITDPPSNVKLGEKAWRLSQIVAATPPATWCREWRRTPAEILAASRDCEWRHALLDGWVLATQRHRDADWAEALLPLHPDHATLTATLADVLPPARFEAYVLTLLREASGGGRASALVVLSHVERLWSVELSRAVLEQVRQRIRQDKQPDWWLASALRGFARWLPPEFSEEAAAGWPTESRQWSQWETAVNEFLDRLRFRRAMREAIAQ</sequence>
<evidence type="ECO:0008006" key="3">
    <source>
        <dbReference type="Google" id="ProtNLM"/>
    </source>
</evidence>
<proteinExistence type="predicted"/>
<name>A0ABX1TJ17_9GAMM</name>
<gene>
    <name evidence="1" type="ORF">E4P82_09345</name>
</gene>